<feature type="transmembrane region" description="Helical" evidence="2">
    <location>
        <begin position="836"/>
        <end position="857"/>
    </location>
</feature>
<feature type="signal peptide" evidence="3">
    <location>
        <begin position="1"/>
        <end position="18"/>
    </location>
</feature>
<keyword evidence="2" id="KW-0472">Membrane</keyword>
<dbReference type="EMBL" id="KN818222">
    <property type="protein sequence ID" value="KIL71786.1"/>
    <property type="molecule type" value="Genomic_DNA"/>
</dbReference>
<dbReference type="SMART" id="SM00554">
    <property type="entry name" value="FAS1"/>
    <property type="match status" value="5"/>
</dbReference>
<protein>
    <recommendedName>
        <fullName evidence="4">FAS1 domain-containing protein</fullName>
    </recommendedName>
</protein>
<dbReference type="HOGENOM" id="CLU_003373_0_0_1"/>
<feature type="domain" description="FAS1" evidence="4">
    <location>
        <begin position="30"/>
        <end position="209"/>
    </location>
</feature>
<dbReference type="GO" id="GO:0005615">
    <property type="term" value="C:extracellular space"/>
    <property type="evidence" value="ECO:0007669"/>
    <property type="project" value="TreeGrafter"/>
</dbReference>
<feature type="domain" description="FAS1" evidence="4">
    <location>
        <begin position="212"/>
        <end position="345"/>
    </location>
</feature>
<dbReference type="GO" id="GO:0016236">
    <property type="term" value="P:macroautophagy"/>
    <property type="evidence" value="ECO:0007669"/>
    <property type="project" value="TreeGrafter"/>
</dbReference>
<evidence type="ECO:0000256" key="3">
    <source>
        <dbReference type="SAM" id="SignalP"/>
    </source>
</evidence>
<gene>
    <name evidence="5" type="ORF">M378DRAFT_155395</name>
</gene>
<evidence type="ECO:0000256" key="1">
    <source>
        <dbReference type="SAM" id="MobiDB-lite"/>
    </source>
</evidence>
<feature type="domain" description="FAS1" evidence="4">
    <location>
        <begin position="500"/>
        <end position="643"/>
    </location>
</feature>
<feature type="compositionally biased region" description="Pro residues" evidence="1">
    <location>
        <begin position="144"/>
        <end position="154"/>
    </location>
</feature>
<dbReference type="InParanoid" id="A0A0C2XQ65"/>
<dbReference type="Proteomes" id="UP000054549">
    <property type="component" value="Unassembled WGS sequence"/>
</dbReference>
<dbReference type="InterPro" id="IPR050904">
    <property type="entry name" value="Adhesion/Biosynth-related"/>
</dbReference>
<dbReference type="PANTHER" id="PTHR10900:SF77">
    <property type="entry name" value="FI19380P1"/>
    <property type="match status" value="1"/>
</dbReference>
<dbReference type="FunCoup" id="A0A0C2XQ65">
    <property type="interactions" value="20"/>
</dbReference>
<dbReference type="OrthoDB" id="14252at2759"/>
<evidence type="ECO:0000313" key="6">
    <source>
        <dbReference type="Proteomes" id="UP000054549"/>
    </source>
</evidence>
<evidence type="ECO:0000313" key="5">
    <source>
        <dbReference type="EMBL" id="KIL71786.1"/>
    </source>
</evidence>
<dbReference type="SUPFAM" id="SSF82153">
    <property type="entry name" value="FAS1 domain"/>
    <property type="match status" value="5"/>
</dbReference>
<dbReference type="InterPro" id="IPR036378">
    <property type="entry name" value="FAS1_dom_sf"/>
</dbReference>
<feature type="chain" id="PRO_5002159085" description="FAS1 domain-containing protein" evidence="3">
    <location>
        <begin position="19"/>
        <end position="882"/>
    </location>
</feature>
<reference evidence="5 6" key="1">
    <citation type="submission" date="2014-04" db="EMBL/GenBank/DDBJ databases">
        <title>Evolutionary Origins and Diversification of the Mycorrhizal Mutualists.</title>
        <authorList>
            <consortium name="DOE Joint Genome Institute"/>
            <consortium name="Mycorrhizal Genomics Consortium"/>
            <person name="Kohler A."/>
            <person name="Kuo A."/>
            <person name="Nagy L.G."/>
            <person name="Floudas D."/>
            <person name="Copeland A."/>
            <person name="Barry K.W."/>
            <person name="Cichocki N."/>
            <person name="Veneault-Fourrey C."/>
            <person name="LaButti K."/>
            <person name="Lindquist E.A."/>
            <person name="Lipzen A."/>
            <person name="Lundell T."/>
            <person name="Morin E."/>
            <person name="Murat C."/>
            <person name="Riley R."/>
            <person name="Ohm R."/>
            <person name="Sun H."/>
            <person name="Tunlid A."/>
            <person name="Henrissat B."/>
            <person name="Grigoriev I.V."/>
            <person name="Hibbett D.S."/>
            <person name="Martin F."/>
        </authorList>
    </citation>
    <scope>NUCLEOTIDE SEQUENCE [LARGE SCALE GENOMIC DNA]</scope>
    <source>
        <strain evidence="5 6">Koide BX008</strain>
    </source>
</reference>
<feature type="domain" description="FAS1" evidence="4">
    <location>
        <begin position="351"/>
        <end position="497"/>
    </location>
</feature>
<dbReference type="STRING" id="946122.A0A0C2XQ65"/>
<keyword evidence="6" id="KW-1185">Reference proteome</keyword>
<dbReference type="AlphaFoldDB" id="A0A0C2XQ65"/>
<proteinExistence type="predicted"/>
<sequence length="882" mass="96403">MRLCKLALAAAHLLPIFASQAPLSSPSTSSTTLVDILSADPDYTSLIRLIQRARLIPTLNRLNGSTLFAPTNHAVERHASSNPLWHSVLQDDDSHLGDNVNEELRQQLFYHLLNYTLPDLPSGQSPSLQRTLHFPRKPPEPPTREPPPSLPWMPTPGGTLGGAPQRLRIAAREKAAYVGVDAFGNDGVRVVKQKQNATNGVVYGIEDMLIPPPDLAQAVSQHPSLSYFRRIINPAIIKILNTSTELTLFLPVDPAWKDLDPYERLYLESGFAADDLLRILNMHAVIEKGVRWSDTLKSSDNLKTLEGTKLEIEVHDGKTKVSSAELSHPDIYASNGVLHLVSALLIPPNALRLTPEKYLLALNCTKFVSLLHSVNLQSLVNDTETKLTILAPRDDVLSAFRDTELPDKGTPALRRILQYHFIPGKWMPQKVENGMLIETMLVEEGLNGGKQVIGVEVNSDNKKEAAAKTIRFGGAAIIGDPVDINSNILIYFVARPIIPPADPLETALPHLDLSSFLAAIFSISQADLLRKTPLTTLLLPHNAAFKRLGLLVSAHLLSPSARQDLENVVLHHAIKGVEYARSIQDGSQHTFATLEGSDIQLDRLTNGSVLTSASGGWSRMKSELFPHDLLTQTGVIHELSDILIPRTVQLTVGKLVKAAKASTMSTLVLKAGFEWVLNGTAPPEDSPLAGKGASVAGWTLLCPTDDAFKKYDLDALYADRNALQAIVQQHLIPVPSGDPLREDTPLNNNQPLPLVDSATYSTLYSTSSVYGDIVFRQREEEKDIVVGIKGARGTDGTTDWARVSAWGRSTTGGGTGGVIQIDRPLMPYHPSWWVEYGAPSLTGVIGVAMICLFFYGVRKVWRRDTTEATYEPVGGYGRDDDA</sequence>
<keyword evidence="2" id="KW-0812">Transmembrane</keyword>
<keyword evidence="3" id="KW-0732">Signal</keyword>
<evidence type="ECO:0000256" key="2">
    <source>
        <dbReference type="SAM" id="Phobius"/>
    </source>
</evidence>
<dbReference type="PROSITE" id="PS50213">
    <property type="entry name" value="FAS1"/>
    <property type="match status" value="4"/>
</dbReference>
<dbReference type="InterPro" id="IPR000782">
    <property type="entry name" value="FAS1_domain"/>
</dbReference>
<dbReference type="Gene3D" id="2.30.180.10">
    <property type="entry name" value="FAS1 domain"/>
    <property type="match status" value="5"/>
</dbReference>
<feature type="region of interest" description="Disordered" evidence="1">
    <location>
        <begin position="123"/>
        <end position="163"/>
    </location>
</feature>
<evidence type="ECO:0000259" key="4">
    <source>
        <dbReference type="PROSITE" id="PS50213"/>
    </source>
</evidence>
<name>A0A0C2XQ65_AMAMK</name>
<accession>A0A0C2XQ65</accession>
<dbReference type="GO" id="GO:0000329">
    <property type="term" value="C:fungal-type vacuole membrane"/>
    <property type="evidence" value="ECO:0007669"/>
    <property type="project" value="TreeGrafter"/>
</dbReference>
<dbReference type="Pfam" id="PF02469">
    <property type="entry name" value="Fasciclin"/>
    <property type="match status" value="5"/>
</dbReference>
<keyword evidence="2" id="KW-1133">Transmembrane helix</keyword>
<dbReference type="PANTHER" id="PTHR10900">
    <property type="entry name" value="PERIOSTIN-RELATED"/>
    <property type="match status" value="1"/>
</dbReference>
<organism evidence="5 6">
    <name type="scientific">Amanita muscaria (strain Koide BX008)</name>
    <dbReference type="NCBI Taxonomy" id="946122"/>
    <lineage>
        <taxon>Eukaryota</taxon>
        <taxon>Fungi</taxon>
        <taxon>Dikarya</taxon>
        <taxon>Basidiomycota</taxon>
        <taxon>Agaricomycotina</taxon>
        <taxon>Agaricomycetes</taxon>
        <taxon>Agaricomycetidae</taxon>
        <taxon>Agaricales</taxon>
        <taxon>Pluteineae</taxon>
        <taxon>Amanitaceae</taxon>
        <taxon>Amanita</taxon>
    </lineage>
</organism>